<feature type="compositionally biased region" description="Acidic residues" evidence="1">
    <location>
        <begin position="89"/>
        <end position="102"/>
    </location>
</feature>
<accession>A0A649VDU2</accession>
<dbReference type="KEGG" id="vg:55624521"/>
<evidence type="ECO:0000313" key="2">
    <source>
        <dbReference type="EMBL" id="QGJ90122.1"/>
    </source>
</evidence>
<dbReference type="RefSeq" id="YP_009853835.1">
    <property type="nucleotide sequence ID" value="NC_048824.1"/>
</dbReference>
<keyword evidence="3" id="KW-1185">Reference proteome</keyword>
<protein>
    <submittedName>
        <fullName evidence="2">Uncharacterized protein</fullName>
    </submittedName>
</protein>
<evidence type="ECO:0000256" key="1">
    <source>
        <dbReference type="SAM" id="MobiDB-lite"/>
    </source>
</evidence>
<dbReference type="Proteomes" id="UP000423609">
    <property type="component" value="Segment"/>
</dbReference>
<proteinExistence type="predicted"/>
<evidence type="ECO:0000313" key="3">
    <source>
        <dbReference type="Proteomes" id="UP000423609"/>
    </source>
</evidence>
<organism evidence="2 3">
    <name type="scientific">Mycobacterium phage Indlulamithi</name>
    <dbReference type="NCBI Taxonomy" id="2656582"/>
    <lineage>
        <taxon>Viruses</taxon>
        <taxon>Duplodnaviria</taxon>
        <taxon>Heunggongvirae</taxon>
        <taxon>Uroviricota</taxon>
        <taxon>Caudoviricetes</taxon>
        <taxon>Indlulamithivirus</taxon>
        <taxon>Indlulamithivirus indlulamithi</taxon>
    </lineage>
</organism>
<dbReference type="GeneID" id="55624521"/>
<dbReference type="EMBL" id="MN585993">
    <property type="protein sequence ID" value="QGJ90122.1"/>
    <property type="molecule type" value="Genomic_DNA"/>
</dbReference>
<feature type="region of interest" description="Disordered" evidence="1">
    <location>
        <begin position="85"/>
        <end position="108"/>
    </location>
</feature>
<gene>
    <name evidence="2" type="primary">84</name>
    <name evidence="2" type="ORF">PBI_INDLULAMITHI_84</name>
</gene>
<reference evidence="2 3" key="1">
    <citation type="submission" date="2019-10" db="EMBL/GenBank/DDBJ databases">
        <authorList>
            <person name="Garlena R.A."/>
            <person name="Russell D.A."/>
            <person name="Pope W.H."/>
            <person name="Jacobs-Sera D."/>
            <person name="Hatfull G.F."/>
        </authorList>
    </citation>
    <scope>NUCLEOTIDE SEQUENCE [LARGE SCALE GENOMIC DNA]</scope>
</reference>
<sequence length="108" mass="11947">MRYAVNQGPRSEAVRVGMEVALKQFVVDYAADMGMSESAAARRMILIGARCEAEHGNARMPASFAQLFYDSETAAREVDEAVKQYEQDGKDDEFDWEGGESDGDSRTV</sequence>
<name>A0A649VDU2_9CAUD</name>